<dbReference type="PANTHER" id="PTHR30033:SF2">
    <property type="entry name" value="FLAGELLAR HOOK PROTEIN"/>
    <property type="match status" value="1"/>
</dbReference>
<evidence type="ECO:0000256" key="6">
    <source>
        <dbReference type="ARBA" id="ARBA00023143"/>
    </source>
</evidence>
<dbReference type="GO" id="GO:0005576">
    <property type="term" value="C:extracellular region"/>
    <property type="evidence" value="ECO:0007669"/>
    <property type="project" value="UniProtKB-SubCell"/>
</dbReference>
<evidence type="ECO:0000256" key="4">
    <source>
        <dbReference type="ARBA" id="ARBA00016244"/>
    </source>
</evidence>
<evidence type="ECO:0000259" key="7">
    <source>
        <dbReference type="Pfam" id="PF06429"/>
    </source>
</evidence>
<accession>A0A934IGK0</accession>
<dbReference type="Proteomes" id="UP000642488">
    <property type="component" value="Unassembled WGS sequence"/>
</dbReference>
<feature type="domain" description="Flagellar hook-associated protein FlgK helical" evidence="8">
    <location>
        <begin position="88"/>
        <end position="307"/>
    </location>
</feature>
<evidence type="ECO:0000256" key="1">
    <source>
        <dbReference type="ARBA" id="ARBA00004365"/>
    </source>
</evidence>
<gene>
    <name evidence="9" type="primary">flgK</name>
    <name evidence="9" type="ORF">ILP92_01745</name>
</gene>
<protein>
    <recommendedName>
        <fullName evidence="4">Flagellar hook-associated protein 1</fullName>
    </recommendedName>
</protein>
<comment type="caution">
    <text evidence="9">The sequence shown here is derived from an EMBL/GenBank/DDBJ whole genome shotgun (WGS) entry which is preliminary data.</text>
</comment>
<dbReference type="PANTHER" id="PTHR30033">
    <property type="entry name" value="FLAGELLAR HOOK-ASSOCIATED PROTEIN 1"/>
    <property type="match status" value="1"/>
</dbReference>
<dbReference type="GO" id="GO:0005198">
    <property type="term" value="F:structural molecule activity"/>
    <property type="evidence" value="ECO:0007669"/>
    <property type="project" value="InterPro"/>
</dbReference>
<dbReference type="EMBL" id="JAEKPD010000001">
    <property type="protein sequence ID" value="MBJ3761474.1"/>
    <property type="molecule type" value="Genomic_DNA"/>
</dbReference>
<dbReference type="GO" id="GO:0009424">
    <property type="term" value="C:bacterial-type flagellum hook"/>
    <property type="evidence" value="ECO:0007669"/>
    <property type="project" value="InterPro"/>
</dbReference>
<sequence length="478" mass="49455">MSISVALNAALSGLGAAGRSAQVVSSNISNALTPGYARREIDLSGARYGGVEVAGVTRAVSGALLGERRASEAETGFASTRSAALTAISDALGAIGDTGSLSGRVARFDALLLESASQPDSSARLNALADGARDLASFFNRASDDIQTVRLRADRQISDQVDALNAGLARIDELNGEILKARFRGGDTNQLKDLRQREIDQLATIVPLREMPRPNDAVALVTLGGQILLEDSPVQIDFSRASAMSATASLGTPLSGLSINGIAVDMTNDRGRMSGGSLQAAFDVRDQIGPQGQARLDGLARDLIERMSGLDPTLAAGDPGLFTDDGGAFLVANEPGLASRLALNAAADPKQGGEAWRLRDGLGAALPGPQGDAALLQARRVALTATSVAGSAALGTASLGFGGQADDAMGLAGAELFRAQDMTVYAENQLSELMRQELVQGVDTDAELQNLLLIEQIYGANTKVMQAADAMLSRLLEI</sequence>
<evidence type="ECO:0000256" key="2">
    <source>
        <dbReference type="ARBA" id="ARBA00004613"/>
    </source>
</evidence>
<evidence type="ECO:0000256" key="3">
    <source>
        <dbReference type="ARBA" id="ARBA00009677"/>
    </source>
</evidence>
<organism evidence="9 10">
    <name type="scientific">Palleronia pontilimi</name>
    <dbReference type="NCBI Taxonomy" id="1964209"/>
    <lineage>
        <taxon>Bacteria</taxon>
        <taxon>Pseudomonadati</taxon>
        <taxon>Pseudomonadota</taxon>
        <taxon>Alphaproteobacteria</taxon>
        <taxon>Rhodobacterales</taxon>
        <taxon>Roseobacteraceae</taxon>
        <taxon>Palleronia</taxon>
    </lineage>
</organism>
<keyword evidence="6" id="KW-0975">Bacterial flagellum</keyword>
<evidence type="ECO:0000256" key="5">
    <source>
        <dbReference type="ARBA" id="ARBA00022525"/>
    </source>
</evidence>
<feature type="domain" description="Flagellar basal-body/hook protein C-terminal" evidence="7">
    <location>
        <begin position="441"/>
        <end position="477"/>
    </location>
</feature>
<evidence type="ECO:0000313" key="9">
    <source>
        <dbReference type="EMBL" id="MBJ3761474.1"/>
    </source>
</evidence>
<proteinExistence type="inferred from homology"/>
<dbReference type="InterPro" id="IPR002371">
    <property type="entry name" value="FlgK"/>
</dbReference>
<dbReference type="InterPro" id="IPR053927">
    <property type="entry name" value="FlgK_helical"/>
</dbReference>
<keyword evidence="5" id="KW-0964">Secreted</keyword>
<keyword evidence="9" id="KW-0969">Cilium</keyword>
<keyword evidence="10" id="KW-1185">Reference proteome</keyword>
<dbReference type="AlphaFoldDB" id="A0A934IGK0"/>
<dbReference type="RefSeq" id="WP_198914634.1">
    <property type="nucleotide sequence ID" value="NZ_JAEKPD010000001.1"/>
</dbReference>
<dbReference type="NCBIfam" id="TIGR02492">
    <property type="entry name" value="flgK_ends"/>
    <property type="match status" value="1"/>
</dbReference>
<evidence type="ECO:0000259" key="8">
    <source>
        <dbReference type="Pfam" id="PF22638"/>
    </source>
</evidence>
<evidence type="ECO:0000313" key="10">
    <source>
        <dbReference type="Proteomes" id="UP000642488"/>
    </source>
</evidence>
<comment type="similarity">
    <text evidence="3">Belongs to the flagella basal body rod proteins family.</text>
</comment>
<name>A0A934IGK0_9RHOB</name>
<dbReference type="GO" id="GO:0044780">
    <property type="term" value="P:bacterial-type flagellum assembly"/>
    <property type="evidence" value="ECO:0007669"/>
    <property type="project" value="InterPro"/>
</dbReference>
<dbReference type="Pfam" id="PF22638">
    <property type="entry name" value="FlgK_D1"/>
    <property type="match status" value="1"/>
</dbReference>
<keyword evidence="9" id="KW-0282">Flagellum</keyword>
<comment type="subcellular location">
    <subcellularLocation>
        <location evidence="1">Bacterial flagellum</location>
    </subcellularLocation>
    <subcellularLocation>
        <location evidence="2">Secreted</location>
    </subcellularLocation>
</comment>
<dbReference type="Pfam" id="PF06429">
    <property type="entry name" value="Flg_bbr_C"/>
    <property type="match status" value="1"/>
</dbReference>
<dbReference type="InterPro" id="IPR010930">
    <property type="entry name" value="Flg_bb/hook_C_dom"/>
</dbReference>
<reference evidence="9" key="1">
    <citation type="submission" date="2020-12" db="EMBL/GenBank/DDBJ databases">
        <title>Bacterial taxonomy.</title>
        <authorList>
            <person name="Pan X."/>
        </authorList>
    </citation>
    <scope>NUCLEOTIDE SEQUENCE</scope>
    <source>
        <strain evidence="9">KCTC 52957</strain>
    </source>
</reference>
<keyword evidence="9" id="KW-0966">Cell projection</keyword>